<evidence type="ECO:0000259" key="1">
    <source>
        <dbReference type="SMART" id="SM00225"/>
    </source>
</evidence>
<comment type="caution">
    <text evidence="2">The sequence shown here is derived from an EMBL/GenBank/DDBJ whole genome shotgun (WGS) entry which is preliminary data.</text>
</comment>
<dbReference type="PANTHER" id="PTHR14499">
    <property type="entry name" value="POTASSIUM CHANNEL TETRAMERIZATION DOMAIN-CONTAINING"/>
    <property type="match status" value="1"/>
</dbReference>
<dbReference type="GO" id="GO:0051260">
    <property type="term" value="P:protein homooligomerization"/>
    <property type="evidence" value="ECO:0007669"/>
    <property type="project" value="InterPro"/>
</dbReference>
<dbReference type="InterPro" id="IPR003131">
    <property type="entry name" value="T1-type_BTB"/>
</dbReference>
<name>A0A9N8YNT9_FUNMO</name>
<reference evidence="2" key="1">
    <citation type="submission" date="2021-06" db="EMBL/GenBank/DDBJ databases">
        <authorList>
            <person name="Kallberg Y."/>
            <person name="Tangrot J."/>
            <person name="Rosling A."/>
        </authorList>
    </citation>
    <scope>NUCLEOTIDE SEQUENCE</scope>
    <source>
        <strain evidence="2">87-6 pot B 2015</strain>
    </source>
</reference>
<dbReference type="Pfam" id="PF02214">
    <property type="entry name" value="BTB_2"/>
    <property type="match status" value="1"/>
</dbReference>
<protein>
    <submittedName>
        <fullName evidence="2">8357_t:CDS:1</fullName>
    </submittedName>
</protein>
<organism evidence="2 3">
    <name type="scientific">Funneliformis mosseae</name>
    <name type="common">Endomycorrhizal fungus</name>
    <name type="synonym">Glomus mosseae</name>
    <dbReference type="NCBI Taxonomy" id="27381"/>
    <lineage>
        <taxon>Eukaryota</taxon>
        <taxon>Fungi</taxon>
        <taxon>Fungi incertae sedis</taxon>
        <taxon>Mucoromycota</taxon>
        <taxon>Glomeromycotina</taxon>
        <taxon>Glomeromycetes</taxon>
        <taxon>Glomerales</taxon>
        <taxon>Glomeraceae</taxon>
        <taxon>Funneliformis</taxon>
    </lineage>
</organism>
<feature type="domain" description="BTB" evidence="1">
    <location>
        <begin position="8"/>
        <end position="112"/>
    </location>
</feature>
<dbReference type="EMBL" id="CAJVPP010000094">
    <property type="protein sequence ID" value="CAG8442167.1"/>
    <property type="molecule type" value="Genomic_DNA"/>
</dbReference>
<keyword evidence="3" id="KW-1185">Reference proteome</keyword>
<accession>A0A9N8YNT9</accession>
<dbReference type="Gene3D" id="3.30.710.10">
    <property type="entry name" value="Potassium Channel Kv1.1, Chain A"/>
    <property type="match status" value="1"/>
</dbReference>
<dbReference type="SMART" id="SM00225">
    <property type="entry name" value="BTB"/>
    <property type="match status" value="1"/>
</dbReference>
<dbReference type="InterPro" id="IPR011333">
    <property type="entry name" value="SKP1/BTB/POZ_sf"/>
</dbReference>
<dbReference type="PANTHER" id="PTHR14499:SF136">
    <property type="entry name" value="GH08630P"/>
    <property type="match status" value="1"/>
</dbReference>
<dbReference type="Proteomes" id="UP000789375">
    <property type="component" value="Unassembled WGS sequence"/>
</dbReference>
<gene>
    <name evidence="2" type="ORF">FMOSSE_LOCUS899</name>
</gene>
<evidence type="ECO:0000313" key="2">
    <source>
        <dbReference type="EMBL" id="CAG8442167.1"/>
    </source>
</evidence>
<dbReference type="AlphaFoldDB" id="A0A9N8YNT9"/>
<dbReference type="InterPro" id="IPR000210">
    <property type="entry name" value="BTB/POZ_dom"/>
</dbReference>
<sequence>MTSQNDGGRIILNVGGIKYETYRTTLTSYPDTLLGTMFQERNKELLRPNGNEYFIDRNGKAFHYIMEFYRTGKILWLGSNSPITKQELKIEMDFFQIPCSPRSLSTSVLHHNSFPTSEQCEEMLQDFIESLKACIYETSWNLRSYINISFYSSSLKNNNHDVASDVVKRIIGIDPYIEQIENILEPFRISGYELLKKFELEIEEELKKSIQELKNLEISHQPKWSGKDFTISPYYSVTVKLENPIYKNK</sequence>
<dbReference type="SUPFAM" id="SSF54695">
    <property type="entry name" value="POZ domain"/>
    <property type="match status" value="1"/>
</dbReference>
<evidence type="ECO:0000313" key="3">
    <source>
        <dbReference type="Proteomes" id="UP000789375"/>
    </source>
</evidence>
<proteinExistence type="predicted"/>